<evidence type="ECO:0000313" key="2">
    <source>
        <dbReference type="Proteomes" id="UP000325096"/>
    </source>
</evidence>
<sequence length="68" mass="7599">MASTSPVALSLTGATALCDLVAPDIRRNAPPPGKSLRHRAFKHLTAWQIPDARRRWCCRYLLRCGPRT</sequence>
<reference evidence="1 2" key="1">
    <citation type="submission" date="2019-08" db="EMBL/GenBank/DDBJ databases">
        <title>Emergence of NDM-5-producing hypervirulent Klebsiella pneumoniae from clinical infections.</title>
        <authorList>
            <person name="Shen Z."/>
            <person name="Zhang H."/>
            <person name="Li M."/>
        </authorList>
    </citation>
    <scope>NUCLEOTIDE SEQUENCE [LARGE SCALE GENOMIC DNA]</scope>
    <source>
        <strain evidence="1 2">RJ18-06</strain>
    </source>
</reference>
<evidence type="ECO:0000313" key="1">
    <source>
        <dbReference type="EMBL" id="QEP91606.1"/>
    </source>
</evidence>
<accession>A0A5C2LGZ0</accession>
<dbReference type="Proteomes" id="UP000325096">
    <property type="component" value="Chromosome"/>
</dbReference>
<protein>
    <submittedName>
        <fullName evidence="1">Uncharacterized protein</fullName>
    </submittedName>
</protein>
<dbReference type="EMBL" id="CP043669">
    <property type="protein sequence ID" value="QEP91606.1"/>
    <property type="molecule type" value="Genomic_DNA"/>
</dbReference>
<organism evidence="1 2">
    <name type="scientific">Klebsiella pneumoniae</name>
    <dbReference type="NCBI Taxonomy" id="573"/>
    <lineage>
        <taxon>Bacteria</taxon>
        <taxon>Pseudomonadati</taxon>
        <taxon>Pseudomonadota</taxon>
        <taxon>Gammaproteobacteria</taxon>
        <taxon>Enterobacterales</taxon>
        <taxon>Enterobacteriaceae</taxon>
        <taxon>Klebsiella/Raoultella group</taxon>
        <taxon>Klebsiella</taxon>
        <taxon>Klebsiella pneumoniae complex</taxon>
    </lineage>
</organism>
<proteinExistence type="predicted"/>
<gene>
    <name evidence="1" type="ORF">FZ929_11705</name>
</gene>
<dbReference type="AlphaFoldDB" id="A0A5C2LGZ0"/>
<name>A0A5C2LGZ0_KLEPN</name>